<reference evidence="1" key="1">
    <citation type="submission" date="2020-05" db="EMBL/GenBank/DDBJ databases">
        <authorList>
            <person name="Chiriac C."/>
            <person name="Salcher M."/>
            <person name="Ghai R."/>
            <person name="Kavagutti S V."/>
        </authorList>
    </citation>
    <scope>NUCLEOTIDE SEQUENCE</scope>
</reference>
<name>A0A6J7S4E2_9ZZZZ</name>
<proteinExistence type="predicted"/>
<gene>
    <name evidence="1" type="ORF">UFOPK4175_00781</name>
</gene>
<dbReference type="AlphaFoldDB" id="A0A6J7S4E2"/>
<evidence type="ECO:0000313" key="1">
    <source>
        <dbReference type="EMBL" id="CAB5035290.1"/>
    </source>
</evidence>
<dbReference type="EMBL" id="CAFBPX010000129">
    <property type="protein sequence ID" value="CAB5035290.1"/>
    <property type="molecule type" value="Genomic_DNA"/>
</dbReference>
<protein>
    <submittedName>
        <fullName evidence="1">Unannotated protein</fullName>
    </submittedName>
</protein>
<organism evidence="1">
    <name type="scientific">freshwater metagenome</name>
    <dbReference type="NCBI Taxonomy" id="449393"/>
    <lineage>
        <taxon>unclassified sequences</taxon>
        <taxon>metagenomes</taxon>
        <taxon>ecological metagenomes</taxon>
    </lineage>
</organism>
<sequence>MLLLLPAQPFISRYGFGALRLSFQPTINRPTKWFVTAQSQREGDVSEANLVFSQQLSQRAQPLQLAGTVLAVAGLGAGRLNQADALDVAQHSRRPTGRLRGFVDC</sequence>
<accession>A0A6J7S4E2</accession>